<dbReference type="EMBL" id="KV878263">
    <property type="protein sequence ID" value="OJZ80018.1"/>
    <property type="molecule type" value="Genomic_DNA"/>
</dbReference>
<name>A0A1M3SZW4_ASPLC</name>
<evidence type="ECO:0000313" key="2">
    <source>
        <dbReference type="EMBL" id="OJZ80018.1"/>
    </source>
</evidence>
<feature type="region of interest" description="Disordered" evidence="1">
    <location>
        <begin position="19"/>
        <end position="48"/>
    </location>
</feature>
<evidence type="ECO:0000256" key="1">
    <source>
        <dbReference type="SAM" id="MobiDB-lite"/>
    </source>
</evidence>
<gene>
    <name evidence="2" type="ORF">ASPFODRAFT_469299</name>
</gene>
<evidence type="ECO:0000313" key="3">
    <source>
        <dbReference type="Proteomes" id="UP000184063"/>
    </source>
</evidence>
<dbReference type="AlphaFoldDB" id="A0A1M3SZW4"/>
<sequence>MSPACGRCVADPNHARTSCANPSVNRPVQDLDQQKHRSAPNGSADRHAQTPARYTLCAAKTINHRIAANRCCCGICRFWRSTYVCLSCYSIACN</sequence>
<reference evidence="3" key="1">
    <citation type="journal article" date="2017" name="Genome Biol.">
        <title>Comparative genomics reveals high biological diversity and specific adaptations in the industrially and medically important fungal genus Aspergillus.</title>
        <authorList>
            <person name="de Vries R.P."/>
            <person name="Riley R."/>
            <person name="Wiebenga A."/>
            <person name="Aguilar-Osorio G."/>
            <person name="Amillis S."/>
            <person name="Uchima C.A."/>
            <person name="Anderluh G."/>
            <person name="Asadollahi M."/>
            <person name="Askin M."/>
            <person name="Barry K."/>
            <person name="Battaglia E."/>
            <person name="Bayram O."/>
            <person name="Benocci T."/>
            <person name="Braus-Stromeyer S.A."/>
            <person name="Caldana C."/>
            <person name="Canovas D."/>
            <person name="Cerqueira G.C."/>
            <person name="Chen F."/>
            <person name="Chen W."/>
            <person name="Choi C."/>
            <person name="Clum A."/>
            <person name="Dos Santos R.A."/>
            <person name="Damasio A.R."/>
            <person name="Diallinas G."/>
            <person name="Emri T."/>
            <person name="Fekete E."/>
            <person name="Flipphi M."/>
            <person name="Freyberg S."/>
            <person name="Gallo A."/>
            <person name="Gournas C."/>
            <person name="Habgood R."/>
            <person name="Hainaut M."/>
            <person name="Harispe M.L."/>
            <person name="Henrissat B."/>
            <person name="Hilden K.S."/>
            <person name="Hope R."/>
            <person name="Hossain A."/>
            <person name="Karabika E."/>
            <person name="Karaffa L."/>
            <person name="Karanyi Z."/>
            <person name="Krasevec N."/>
            <person name="Kuo A."/>
            <person name="Kusch H."/>
            <person name="LaButti K."/>
            <person name="Lagendijk E.L."/>
            <person name="Lapidus A."/>
            <person name="Levasseur A."/>
            <person name="Lindquist E."/>
            <person name="Lipzen A."/>
            <person name="Logrieco A.F."/>
            <person name="MacCabe A."/>
            <person name="Maekelae M.R."/>
            <person name="Malavazi I."/>
            <person name="Melin P."/>
            <person name="Meyer V."/>
            <person name="Mielnichuk N."/>
            <person name="Miskei M."/>
            <person name="Molnar A.P."/>
            <person name="Mule G."/>
            <person name="Ngan C.Y."/>
            <person name="Orejas M."/>
            <person name="Orosz E."/>
            <person name="Ouedraogo J.P."/>
            <person name="Overkamp K.M."/>
            <person name="Park H.-S."/>
            <person name="Perrone G."/>
            <person name="Piumi F."/>
            <person name="Punt P.J."/>
            <person name="Ram A.F."/>
            <person name="Ramon A."/>
            <person name="Rauscher S."/>
            <person name="Record E."/>
            <person name="Riano-Pachon D.M."/>
            <person name="Robert V."/>
            <person name="Roehrig J."/>
            <person name="Ruller R."/>
            <person name="Salamov A."/>
            <person name="Salih N.S."/>
            <person name="Samson R.A."/>
            <person name="Sandor E."/>
            <person name="Sanguinetti M."/>
            <person name="Schuetze T."/>
            <person name="Sepcic K."/>
            <person name="Shelest E."/>
            <person name="Sherlock G."/>
            <person name="Sophianopoulou V."/>
            <person name="Squina F.M."/>
            <person name="Sun H."/>
            <person name="Susca A."/>
            <person name="Todd R.B."/>
            <person name="Tsang A."/>
            <person name="Unkles S.E."/>
            <person name="van de Wiele N."/>
            <person name="van Rossen-Uffink D."/>
            <person name="Oliveira J.V."/>
            <person name="Vesth T.C."/>
            <person name="Visser J."/>
            <person name="Yu J.-H."/>
            <person name="Zhou M."/>
            <person name="Andersen M.R."/>
            <person name="Archer D.B."/>
            <person name="Baker S.E."/>
            <person name="Benoit I."/>
            <person name="Brakhage A.A."/>
            <person name="Braus G.H."/>
            <person name="Fischer R."/>
            <person name="Frisvad J.C."/>
            <person name="Goldman G.H."/>
            <person name="Houbraken J."/>
            <person name="Oakley B."/>
            <person name="Pocsi I."/>
            <person name="Scazzocchio C."/>
            <person name="Seiboth B."/>
            <person name="vanKuyk P.A."/>
            <person name="Wortman J."/>
            <person name="Dyer P.S."/>
            <person name="Grigoriev I.V."/>
        </authorList>
    </citation>
    <scope>NUCLEOTIDE SEQUENCE [LARGE SCALE GENOMIC DNA]</scope>
    <source>
        <strain evidence="3">CBS 106.47</strain>
    </source>
</reference>
<proteinExistence type="predicted"/>
<protein>
    <submittedName>
        <fullName evidence="2">Uncharacterized protein</fullName>
    </submittedName>
</protein>
<dbReference type="Proteomes" id="UP000184063">
    <property type="component" value="Unassembled WGS sequence"/>
</dbReference>
<dbReference type="VEuPathDB" id="FungiDB:ASPFODRAFT_469299"/>
<organism evidence="2 3">
    <name type="scientific">Aspergillus luchuensis (strain CBS 106.47)</name>
    <dbReference type="NCBI Taxonomy" id="1137211"/>
    <lineage>
        <taxon>Eukaryota</taxon>
        <taxon>Fungi</taxon>
        <taxon>Dikarya</taxon>
        <taxon>Ascomycota</taxon>
        <taxon>Pezizomycotina</taxon>
        <taxon>Eurotiomycetes</taxon>
        <taxon>Eurotiomycetidae</taxon>
        <taxon>Eurotiales</taxon>
        <taxon>Aspergillaceae</taxon>
        <taxon>Aspergillus</taxon>
        <taxon>Aspergillus subgen. Circumdati</taxon>
    </lineage>
</organism>
<accession>A0A1M3SZW4</accession>